<evidence type="ECO:0000313" key="5">
    <source>
        <dbReference type="EMBL" id="CAG35614.1"/>
    </source>
</evidence>
<dbReference type="eggNOG" id="COG0537">
    <property type="taxonomic scope" value="Bacteria"/>
</dbReference>
<evidence type="ECO:0000313" key="6">
    <source>
        <dbReference type="Proteomes" id="UP000000602"/>
    </source>
</evidence>
<keyword evidence="6" id="KW-1185">Reference proteome</keyword>
<sequence length="120" mass="13180">MKISGDVMSDCLFCKIIGGEIPVKKLYEDDDVFAFWDIAPQAPKHFLVVPKKHITGPADLAAEDEQLIGKMMRVGAQLAKEQGIGDGFRTVLNNGIQAGQTVFHIHMHILGGRDLQWPPG</sequence>
<dbReference type="InterPro" id="IPR036265">
    <property type="entry name" value="HIT-like_sf"/>
</dbReference>
<evidence type="ECO:0000256" key="1">
    <source>
        <dbReference type="PIRSR" id="PIRSR601310-1"/>
    </source>
</evidence>
<dbReference type="SUPFAM" id="SSF54197">
    <property type="entry name" value="HIT-like"/>
    <property type="match status" value="1"/>
</dbReference>
<dbReference type="PRINTS" id="PR00332">
    <property type="entry name" value="HISTRIAD"/>
</dbReference>
<dbReference type="PANTHER" id="PTHR23089">
    <property type="entry name" value="HISTIDINE TRIAD HIT PROTEIN"/>
    <property type="match status" value="1"/>
</dbReference>
<dbReference type="STRING" id="177439.DP0885"/>
<feature type="active site" description="Tele-AMP-histidine intermediate" evidence="1">
    <location>
        <position position="106"/>
    </location>
</feature>
<name>Q6APV9_DESPS</name>
<dbReference type="KEGG" id="dps:DP0885"/>
<dbReference type="Pfam" id="PF01230">
    <property type="entry name" value="HIT"/>
    <property type="match status" value="1"/>
</dbReference>
<protein>
    <submittedName>
        <fullName evidence="5">Probable histidine triad nucleotide-binding protein (HIT)</fullName>
    </submittedName>
</protein>
<dbReference type="InterPro" id="IPR001310">
    <property type="entry name" value="Histidine_triad_HIT"/>
</dbReference>
<dbReference type="HOGENOM" id="CLU_056776_8_1_7"/>
<reference evidence="6" key="1">
    <citation type="journal article" date="2004" name="Environ. Microbiol.">
        <title>The genome of Desulfotalea psychrophila, a sulfate-reducing bacterium from permanently cold Arctic sediments.</title>
        <authorList>
            <person name="Rabus R."/>
            <person name="Ruepp A."/>
            <person name="Frickey T."/>
            <person name="Rattei T."/>
            <person name="Fartmann B."/>
            <person name="Stark M."/>
            <person name="Bauer M."/>
            <person name="Zibat A."/>
            <person name="Lombardot T."/>
            <person name="Becker I."/>
            <person name="Amann J."/>
            <person name="Gellner K."/>
            <person name="Teeling H."/>
            <person name="Leuschner W.D."/>
            <person name="Gloeckner F.-O."/>
            <person name="Lupas A.N."/>
            <person name="Amann R."/>
            <person name="Klenk H.-P."/>
        </authorList>
    </citation>
    <scope>NUCLEOTIDE SEQUENCE [LARGE SCALE GENOMIC DNA]</scope>
    <source>
        <strain evidence="6">DSM 12343 / LSv54</strain>
    </source>
</reference>
<dbReference type="EMBL" id="CR522870">
    <property type="protein sequence ID" value="CAG35614.1"/>
    <property type="molecule type" value="Genomic_DNA"/>
</dbReference>
<dbReference type="CDD" id="cd01276">
    <property type="entry name" value="PKCI_related"/>
    <property type="match status" value="1"/>
</dbReference>
<evidence type="ECO:0000256" key="2">
    <source>
        <dbReference type="PIRSR" id="PIRSR601310-3"/>
    </source>
</evidence>
<dbReference type="GO" id="GO:0003824">
    <property type="term" value="F:catalytic activity"/>
    <property type="evidence" value="ECO:0007669"/>
    <property type="project" value="InterPro"/>
</dbReference>
<dbReference type="InterPro" id="IPR019808">
    <property type="entry name" value="Histidine_triad_CS"/>
</dbReference>
<evidence type="ECO:0000256" key="3">
    <source>
        <dbReference type="PROSITE-ProRule" id="PRU00464"/>
    </source>
</evidence>
<accession>Q6APV9</accession>
<feature type="domain" description="HIT" evidence="4">
    <location>
        <begin position="12"/>
        <end position="120"/>
    </location>
</feature>
<organism evidence="5 6">
    <name type="scientific">Desulfotalea psychrophila (strain LSv54 / DSM 12343)</name>
    <dbReference type="NCBI Taxonomy" id="177439"/>
    <lineage>
        <taxon>Bacteria</taxon>
        <taxon>Pseudomonadati</taxon>
        <taxon>Thermodesulfobacteriota</taxon>
        <taxon>Desulfobulbia</taxon>
        <taxon>Desulfobulbales</taxon>
        <taxon>Desulfocapsaceae</taxon>
        <taxon>Desulfotalea</taxon>
    </lineage>
</organism>
<gene>
    <name evidence="5" type="ordered locus">DP0885</name>
</gene>
<dbReference type="InterPro" id="IPR011146">
    <property type="entry name" value="HIT-like"/>
</dbReference>
<dbReference type="PROSITE" id="PS51084">
    <property type="entry name" value="HIT_2"/>
    <property type="match status" value="1"/>
</dbReference>
<dbReference type="Gene3D" id="3.30.428.10">
    <property type="entry name" value="HIT-like"/>
    <property type="match status" value="1"/>
</dbReference>
<dbReference type="PROSITE" id="PS00892">
    <property type="entry name" value="HIT_1"/>
    <property type="match status" value="1"/>
</dbReference>
<feature type="short sequence motif" description="Histidine triad motif" evidence="2 3">
    <location>
        <begin position="104"/>
        <end position="108"/>
    </location>
</feature>
<dbReference type="RefSeq" id="WP_011188128.1">
    <property type="nucleotide sequence ID" value="NC_006138.1"/>
</dbReference>
<proteinExistence type="predicted"/>
<dbReference type="AlphaFoldDB" id="Q6APV9"/>
<evidence type="ECO:0000259" key="4">
    <source>
        <dbReference type="PROSITE" id="PS51084"/>
    </source>
</evidence>
<dbReference type="Proteomes" id="UP000000602">
    <property type="component" value="Chromosome"/>
</dbReference>